<gene>
    <name evidence="2" type="ORF">HJ588_14260</name>
</gene>
<evidence type="ECO:0000313" key="3">
    <source>
        <dbReference type="Proteomes" id="UP000557772"/>
    </source>
</evidence>
<dbReference type="EMBL" id="JABENB010000002">
    <property type="protein sequence ID" value="NNG40428.1"/>
    <property type="molecule type" value="Genomic_DNA"/>
</dbReference>
<sequence>MEIRVIGRGALAGLVAGILGFVFMRIFAEPLIDQAVSYESSRDEMIAALRRAAGLSVETEGHEMFSRTTQETFGAATGVVGISVAMGVLVAVGFLVLHGKVHVRPRTLAWQIAGFGFLGIFLLPFVKYPASPPAVGHEFTIRTRGVLYLSLVLVSLVLLGLAVFAAYKLTPRLGALRAVLLAGLCFLALFGVALALFPSVGDLPANVAVAHDLGFARAATETPQPITNTFDKTVTVDGFSYAPGQIVFPGFDPDVLWKFRWYSLIEQVIVWSGIAFVFGGLMDRLLLRRVGADAAGAVATERISA</sequence>
<name>A0A849AM93_9MICO</name>
<feature type="transmembrane region" description="Helical" evidence="1">
    <location>
        <begin position="146"/>
        <end position="167"/>
    </location>
</feature>
<feature type="transmembrane region" description="Helical" evidence="1">
    <location>
        <begin position="179"/>
        <end position="197"/>
    </location>
</feature>
<dbReference type="Proteomes" id="UP000557772">
    <property type="component" value="Unassembled WGS sequence"/>
</dbReference>
<keyword evidence="1" id="KW-0812">Transmembrane</keyword>
<reference evidence="2 3" key="1">
    <citation type="submission" date="2020-05" db="EMBL/GenBank/DDBJ databases">
        <title>Flexivirga sp. ID2601S isolated from air conditioner.</title>
        <authorList>
            <person name="Kim D.H."/>
        </authorList>
    </citation>
    <scope>NUCLEOTIDE SEQUENCE [LARGE SCALE GENOMIC DNA]</scope>
    <source>
        <strain evidence="2 3">ID2601S</strain>
    </source>
</reference>
<feature type="transmembrane region" description="Helical" evidence="1">
    <location>
        <begin position="9"/>
        <end position="28"/>
    </location>
</feature>
<organism evidence="2 3">
    <name type="scientific">Flexivirga aerilata</name>
    <dbReference type="NCBI Taxonomy" id="1656889"/>
    <lineage>
        <taxon>Bacteria</taxon>
        <taxon>Bacillati</taxon>
        <taxon>Actinomycetota</taxon>
        <taxon>Actinomycetes</taxon>
        <taxon>Micrococcales</taxon>
        <taxon>Dermacoccaceae</taxon>
        <taxon>Flexivirga</taxon>
    </lineage>
</organism>
<dbReference type="Pfam" id="PF09490">
    <property type="entry name" value="CbtA"/>
    <property type="match status" value="1"/>
</dbReference>
<feature type="transmembrane region" description="Helical" evidence="1">
    <location>
        <begin position="108"/>
        <end position="126"/>
    </location>
</feature>
<dbReference type="AlphaFoldDB" id="A0A849AM93"/>
<dbReference type="InterPro" id="IPR012666">
    <property type="entry name" value="CbtA_put"/>
</dbReference>
<keyword evidence="3" id="KW-1185">Reference proteome</keyword>
<keyword evidence="1" id="KW-1133">Transmembrane helix</keyword>
<proteinExistence type="predicted"/>
<feature type="transmembrane region" description="Helical" evidence="1">
    <location>
        <begin position="73"/>
        <end position="96"/>
    </location>
</feature>
<accession>A0A849AM93</accession>
<comment type="caution">
    <text evidence="2">The sequence shown here is derived from an EMBL/GenBank/DDBJ whole genome shotgun (WGS) entry which is preliminary data.</text>
</comment>
<evidence type="ECO:0000313" key="2">
    <source>
        <dbReference type="EMBL" id="NNG40428.1"/>
    </source>
</evidence>
<protein>
    <submittedName>
        <fullName evidence="2">CbtA family protein</fullName>
    </submittedName>
</protein>
<evidence type="ECO:0000256" key="1">
    <source>
        <dbReference type="SAM" id="Phobius"/>
    </source>
</evidence>
<feature type="transmembrane region" description="Helical" evidence="1">
    <location>
        <begin position="261"/>
        <end position="281"/>
    </location>
</feature>
<dbReference type="RefSeq" id="WP_171156684.1">
    <property type="nucleotide sequence ID" value="NZ_JABENB010000002.1"/>
</dbReference>
<keyword evidence="1" id="KW-0472">Membrane</keyword>